<evidence type="ECO:0000313" key="1">
    <source>
        <dbReference type="EMBL" id="GGZ91872.1"/>
    </source>
</evidence>
<gene>
    <name evidence="1" type="ORF">GCM10011617_09070</name>
</gene>
<protein>
    <submittedName>
        <fullName evidence="1">Uncharacterized protein</fullName>
    </submittedName>
</protein>
<accession>A0A918RAD1</accession>
<keyword evidence="2" id="KW-1185">Reference proteome</keyword>
<dbReference type="Proteomes" id="UP000634139">
    <property type="component" value="Unassembled WGS sequence"/>
</dbReference>
<comment type="caution">
    <text evidence="1">The sequence shown here is derived from an EMBL/GenBank/DDBJ whole genome shotgun (WGS) entry which is preliminary data.</text>
</comment>
<reference evidence="1" key="1">
    <citation type="journal article" date="2014" name="Int. J. Syst. Evol. Microbiol.">
        <title>Complete genome sequence of Corynebacterium casei LMG S-19264T (=DSM 44701T), isolated from a smear-ripened cheese.</title>
        <authorList>
            <consortium name="US DOE Joint Genome Institute (JGI-PGF)"/>
            <person name="Walter F."/>
            <person name="Albersmeier A."/>
            <person name="Kalinowski J."/>
            <person name="Ruckert C."/>
        </authorList>
    </citation>
    <scope>NUCLEOTIDE SEQUENCE</scope>
    <source>
        <strain evidence="1">KCTC 32422</strain>
    </source>
</reference>
<dbReference type="EMBL" id="BMZD01000002">
    <property type="protein sequence ID" value="GGZ91872.1"/>
    <property type="molecule type" value="Genomic_DNA"/>
</dbReference>
<name>A0A918RAD1_9SPHN</name>
<dbReference type="AlphaFoldDB" id="A0A918RAD1"/>
<proteinExistence type="predicted"/>
<sequence length="79" mass="8634">MAVAAGTVVRAVTAIVLRAVTVKKAAIRITFRRSSSLTTENHAKRLKNGKGVALRPPFRLHIPPSLWNLSPVRARLVPE</sequence>
<reference evidence="1" key="2">
    <citation type="submission" date="2020-09" db="EMBL/GenBank/DDBJ databases">
        <authorList>
            <person name="Sun Q."/>
            <person name="Kim S."/>
        </authorList>
    </citation>
    <scope>NUCLEOTIDE SEQUENCE</scope>
    <source>
        <strain evidence="1">KCTC 32422</strain>
    </source>
</reference>
<organism evidence="1 2">
    <name type="scientific">Novosphingobium arvoryzae</name>
    <dbReference type="NCBI Taxonomy" id="1256514"/>
    <lineage>
        <taxon>Bacteria</taxon>
        <taxon>Pseudomonadati</taxon>
        <taxon>Pseudomonadota</taxon>
        <taxon>Alphaproteobacteria</taxon>
        <taxon>Sphingomonadales</taxon>
        <taxon>Sphingomonadaceae</taxon>
        <taxon>Novosphingobium</taxon>
    </lineage>
</organism>
<evidence type="ECO:0000313" key="2">
    <source>
        <dbReference type="Proteomes" id="UP000634139"/>
    </source>
</evidence>